<dbReference type="GO" id="GO:0009536">
    <property type="term" value="C:plastid"/>
    <property type="evidence" value="ECO:0007669"/>
    <property type="project" value="UniProtKB-SubCell"/>
</dbReference>
<sequence>MARALPRSSILTTEAMQQRGMNISARRACRTARPCARRFVGVRAQAATGSPVPKTSIMVVGGTGTLGRQIVRKALDEGYDVRVLVRPRQNPADFLREWGATVVQGDLTDVTSIPASLVGVHTIIDCATARPEEPTKKIDWEGKVALIQCAQAMNIQKYVFFSIYNCDKYPAVPLMNLKTCTEKYLQASGLNHTIFRLTGFHQAVIGNYAVPILEDKQVWGTNDDTRTAYIDTQDVARCTLAALRTSKADNKTLTLSGPKAWSTKEIIEMCEDLADSNAQVTTVPAGVLKAARAVLKSCQWAKDAADRLAFAEVLSGSDAWIAPMEDTYKLLDIEPSSVTGLEEYLKEYFTRIMKKLKEVGASTDRTNFYV</sequence>
<evidence type="ECO:0000256" key="3">
    <source>
        <dbReference type="ARBA" id="ARBA00022640"/>
    </source>
</evidence>
<evidence type="ECO:0000256" key="4">
    <source>
        <dbReference type="ARBA" id="ARBA00023276"/>
    </source>
</evidence>
<dbReference type="Pfam" id="PF05368">
    <property type="entry name" value="NmrA"/>
    <property type="match status" value="1"/>
</dbReference>
<dbReference type="GO" id="GO:0015979">
    <property type="term" value="P:photosynthesis"/>
    <property type="evidence" value="ECO:0007669"/>
    <property type="project" value="UniProtKB-KW"/>
</dbReference>
<dbReference type="EMBL" id="HBEC01003666">
    <property type="protein sequence ID" value="CAD8281654.1"/>
    <property type="molecule type" value="Transcribed_RNA"/>
</dbReference>
<gene>
    <name evidence="6" type="ORF">CEUR00632_LOCUS1689</name>
</gene>
<dbReference type="InterPro" id="IPR008030">
    <property type="entry name" value="NmrA-like"/>
</dbReference>
<proteinExistence type="predicted"/>
<evidence type="ECO:0000256" key="1">
    <source>
        <dbReference type="ARBA" id="ARBA00004474"/>
    </source>
</evidence>
<keyword evidence="4" id="KW-0604">Photosystem II</keyword>
<reference evidence="6" key="1">
    <citation type="submission" date="2021-01" db="EMBL/GenBank/DDBJ databases">
        <authorList>
            <person name="Corre E."/>
            <person name="Pelletier E."/>
            <person name="Niang G."/>
            <person name="Scheremetjew M."/>
            <person name="Finn R."/>
            <person name="Kale V."/>
            <person name="Holt S."/>
            <person name="Cochrane G."/>
            <person name="Meng A."/>
            <person name="Brown T."/>
            <person name="Cohen L."/>
        </authorList>
    </citation>
    <scope>NUCLEOTIDE SEQUENCE</scope>
    <source>
        <strain evidence="6">CCMP219</strain>
    </source>
</reference>
<dbReference type="Gene3D" id="3.40.50.720">
    <property type="entry name" value="NAD(P)-binding Rossmann-like Domain"/>
    <property type="match status" value="1"/>
</dbReference>
<organism evidence="6">
    <name type="scientific">Chlamydomonas euryale</name>
    <dbReference type="NCBI Taxonomy" id="1486919"/>
    <lineage>
        <taxon>Eukaryota</taxon>
        <taxon>Viridiplantae</taxon>
        <taxon>Chlorophyta</taxon>
        <taxon>core chlorophytes</taxon>
        <taxon>Chlorophyceae</taxon>
        <taxon>CS clade</taxon>
        <taxon>Chlamydomonadales</taxon>
        <taxon>Chlamydomonadaceae</taxon>
        <taxon>Chlamydomonas</taxon>
    </lineage>
</organism>
<name>A0A7R9YQG0_9CHLO</name>
<dbReference type="SUPFAM" id="SSF51735">
    <property type="entry name" value="NAD(P)-binding Rossmann-fold domains"/>
    <property type="match status" value="1"/>
</dbReference>
<accession>A0A7R9YQG0</accession>
<evidence type="ECO:0000256" key="2">
    <source>
        <dbReference type="ARBA" id="ARBA00022531"/>
    </source>
</evidence>
<dbReference type="PANTHER" id="PTHR47128:SF2">
    <property type="entry name" value="PROTEIN HIGH CHLOROPHYLL FLUORESCENCE PHENOTYPE 244, CHLOROPLASTIC"/>
    <property type="match status" value="1"/>
</dbReference>
<comment type="subcellular location">
    <subcellularLocation>
        <location evidence="1">Plastid</location>
    </subcellularLocation>
</comment>
<feature type="domain" description="NmrA-like" evidence="5">
    <location>
        <begin position="54"/>
        <end position="290"/>
    </location>
</feature>
<dbReference type="GO" id="GO:0009523">
    <property type="term" value="C:photosystem II"/>
    <property type="evidence" value="ECO:0007669"/>
    <property type="project" value="UniProtKB-KW"/>
</dbReference>
<dbReference type="AlphaFoldDB" id="A0A7R9YQG0"/>
<keyword evidence="3" id="KW-0934">Plastid</keyword>
<dbReference type="CDD" id="cd05243">
    <property type="entry name" value="SDR_a5"/>
    <property type="match status" value="1"/>
</dbReference>
<dbReference type="InterPro" id="IPR036291">
    <property type="entry name" value="NAD(P)-bd_dom_sf"/>
</dbReference>
<evidence type="ECO:0000313" key="6">
    <source>
        <dbReference type="EMBL" id="CAD8281654.1"/>
    </source>
</evidence>
<protein>
    <recommendedName>
        <fullName evidence="5">NmrA-like domain-containing protein</fullName>
    </recommendedName>
</protein>
<evidence type="ECO:0000259" key="5">
    <source>
        <dbReference type="Pfam" id="PF05368"/>
    </source>
</evidence>
<keyword evidence="2" id="KW-0602">Photosynthesis</keyword>
<dbReference type="InterPro" id="IPR044256">
    <property type="entry name" value="HCF244-like"/>
</dbReference>
<dbReference type="PANTHER" id="PTHR47128">
    <property type="match status" value="1"/>
</dbReference>